<reference evidence="7 8" key="1">
    <citation type="journal article" date="2018" name="Mol. Biol. Evol.">
        <title>Broad Genomic Sampling Reveals a Smut Pathogenic Ancestry of the Fungal Clade Ustilaginomycotina.</title>
        <authorList>
            <person name="Kijpornyongpan T."/>
            <person name="Mondo S.J."/>
            <person name="Barry K."/>
            <person name="Sandor L."/>
            <person name="Lee J."/>
            <person name="Lipzen A."/>
            <person name="Pangilinan J."/>
            <person name="LaButti K."/>
            <person name="Hainaut M."/>
            <person name="Henrissat B."/>
            <person name="Grigoriev I.V."/>
            <person name="Spatafora J.W."/>
            <person name="Aime M.C."/>
        </authorList>
    </citation>
    <scope>NUCLEOTIDE SEQUENCE [LARGE SCALE GENOMIC DNA]</scope>
    <source>
        <strain evidence="7 8">MCA 3882</strain>
    </source>
</reference>
<protein>
    <submittedName>
        <fullName evidence="7">WD40 repeat-like protein</fullName>
    </submittedName>
</protein>
<dbReference type="AlphaFoldDB" id="A0A316V7S8"/>
<sequence length="605" mass="67237">MVNRADGEEQPQTIIAVPRSNLVDSEAQTDLDDTAPKKPEKVYYTKETQTTNVGDSDEEGNDAKAASISLAAEQAIRNKVLQEQEQERLKREEEALKLQEEQLEREIEQGLRELSAEELEAIYGATEFVTFVEQSSKIVERALTDNYDYLKDYTLLEDPSAENQEGRLVKCNRIFWDENLCKGRSITDLDWSVKHPELVVASYSRSNSVSDDQPDGLVLVWNMHLADRPEFIFHAQNDVLSVCFSPFQPNLVIGGTYSGQILVWDTRSRNAPILKTPLSAAGHTHPVYSMRIVGSQNAHNLITASTDGTVCSWVLDMLARPQETVELLNPTHAKTDEVSVSVIGFPDQETTSFWVGTEEGNVYCGTRYDRAGWKAGLNLAEVYKAHAAPVTGLHFHPLHGPIDFSDLFLSSSMDWSSRLWRIKNNPSSSNAVSRNVNTVSTIVSPLASFEEANDYVYDVAWHTAHPSMFGQVDGTGSLDIYDLNVDLERPVVTTIVGTGRALNKVRWDRKDGRRLATGGADGKLYVYDIGTMAVPREEEWLEFQKTLSRLSNANSIGLSSDKTTSASVSQPGINAVIPNAAQANVSTPTRSAVDFERFNQRLSVR</sequence>
<dbReference type="Gene3D" id="2.130.10.10">
    <property type="entry name" value="YVTN repeat-like/Quinoprotein amine dehydrogenase"/>
    <property type="match status" value="2"/>
</dbReference>
<dbReference type="OrthoDB" id="366230at2759"/>
<dbReference type="FunCoup" id="A0A316V7S8">
    <property type="interactions" value="88"/>
</dbReference>
<dbReference type="STRING" id="1280837.A0A316V7S8"/>
<dbReference type="Pfam" id="PF00400">
    <property type="entry name" value="WD40"/>
    <property type="match status" value="2"/>
</dbReference>
<organism evidence="7 8">
    <name type="scientific">Meira miltonrushii</name>
    <dbReference type="NCBI Taxonomy" id="1280837"/>
    <lineage>
        <taxon>Eukaryota</taxon>
        <taxon>Fungi</taxon>
        <taxon>Dikarya</taxon>
        <taxon>Basidiomycota</taxon>
        <taxon>Ustilaginomycotina</taxon>
        <taxon>Exobasidiomycetes</taxon>
        <taxon>Exobasidiales</taxon>
        <taxon>Brachybasidiaceae</taxon>
        <taxon>Meira</taxon>
    </lineage>
</organism>
<feature type="compositionally biased region" description="Basic and acidic residues" evidence="6">
    <location>
        <begin position="34"/>
        <end position="44"/>
    </location>
</feature>
<evidence type="ECO:0000256" key="1">
    <source>
        <dbReference type="ARBA" id="ARBA00004496"/>
    </source>
</evidence>
<dbReference type="PANTHER" id="PTHR12442">
    <property type="entry name" value="DYNEIN INTERMEDIATE CHAIN"/>
    <property type="match status" value="1"/>
</dbReference>
<evidence type="ECO:0000256" key="4">
    <source>
        <dbReference type="ARBA" id="ARBA00022737"/>
    </source>
</evidence>
<dbReference type="SUPFAM" id="SSF50978">
    <property type="entry name" value="WD40 repeat-like"/>
    <property type="match status" value="1"/>
</dbReference>
<dbReference type="InterPro" id="IPR015943">
    <property type="entry name" value="WD40/YVTN_repeat-like_dom_sf"/>
</dbReference>
<dbReference type="RefSeq" id="XP_025353981.1">
    <property type="nucleotide sequence ID" value="XM_025496691.1"/>
</dbReference>
<dbReference type="GO" id="GO:0005737">
    <property type="term" value="C:cytoplasm"/>
    <property type="evidence" value="ECO:0007669"/>
    <property type="project" value="UniProtKB-SubCell"/>
</dbReference>
<keyword evidence="8" id="KW-1185">Reference proteome</keyword>
<evidence type="ECO:0000256" key="2">
    <source>
        <dbReference type="ARBA" id="ARBA00022490"/>
    </source>
</evidence>
<keyword evidence="2" id="KW-0963">Cytoplasm</keyword>
<dbReference type="InterPro" id="IPR050687">
    <property type="entry name" value="Dynein_IC"/>
</dbReference>
<dbReference type="InParanoid" id="A0A316V7S8"/>
<feature type="coiled-coil region" evidence="5">
    <location>
        <begin position="72"/>
        <end position="120"/>
    </location>
</feature>
<dbReference type="InterPro" id="IPR001680">
    <property type="entry name" value="WD40_rpt"/>
</dbReference>
<dbReference type="FunFam" id="2.130.10.10:FF:001070">
    <property type="entry name" value="Dynein intermediate chain, cytosolic"/>
    <property type="match status" value="1"/>
</dbReference>
<evidence type="ECO:0000256" key="5">
    <source>
        <dbReference type="SAM" id="Coils"/>
    </source>
</evidence>
<dbReference type="GeneID" id="37018472"/>
<keyword evidence="4" id="KW-0677">Repeat</keyword>
<dbReference type="Proteomes" id="UP000245771">
    <property type="component" value="Unassembled WGS sequence"/>
</dbReference>
<evidence type="ECO:0000256" key="6">
    <source>
        <dbReference type="SAM" id="MobiDB-lite"/>
    </source>
</evidence>
<keyword evidence="5" id="KW-0175">Coiled coil</keyword>
<evidence type="ECO:0000256" key="3">
    <source>
        <dbReference type="ARBA" id="ARBA00022574"/>
    </source>
</evidence>
<comment type="subcellular location">
    <subcellularLocation>
        <location evidence="1">Cytoplasm</location>
    </subcellularLocation>
</comment>
<dbReference type="GO" id="GO:0005868">
    <property type="term" value="C:cytoplasmic dynein complex"/>
    <property type="evidence" value="ECO:0007669"/>
    <property type="project" value="TreeGrafter"/>
</dbReference>
<dbReference type="InterPro" id="IPR036322">
    <property type="entry name" value="WD40_repeat_dom_sf"/>
</dbReference>
<dbReference type="GO" id="GO:0045503">
    <property type="term" value="F:dynein light chain binding"/>
    <property type="evidence" value="ECO:0007669"/>
    <property type="project" value="TreeGrafter"/>
</dbReference>
<evidence type="ECO:0000313" key="7">
    <source>
        <dbReference type="EMBL" id="PWN33679.1"/>
    </source>
</evidence>
<feature type="region of interest" description="Disordered" evidence="6">
    <location>
        <begin position="19"/>
        <end position="63"/>
    </location>
</feature>
<dbReference type="PANTHER" id="PTHR12442:SF22">
    <property type="entry name" value="CYTOPLASMIC DYNEIN 1 INTERMEDIATE CHAIN-RELATED"/>
    <property type="match status" value="1"/>
</dbReference>
<dbReference type="GO" id="GO:0045504">
    <property type="term" value="F:dynein heavy chain binding"/>
    <property type="evidence" value="ECO:0007669"/>
    <property type="project" value="TreeGrafter"/>
</dbReference>
<keyword evidence="3" id="KW-0853">WD repeat</keyword>
<dbReference type="GO" id="GO:0010970">
    <property type="term" value="P:transport along microtubule"/>
    <property type="evidence" value="ECO:0007669"/>
    <property type="project" value="TreeGrafter"/>
</dbReference>
<accession>A0A316V7S8</accession>
<proteinExistence type="predicted"/>
<gene>
    <name evidence="7" type="ORF">FA14DRAFT_125244</name>
</gene>
<dbReference type="SMART" id="SM00320">
    <property type="entry name" value="WD40"/>
    <property type="match status" value="6"/>
</dbReference>
<evidence type="ECO:0000313" key="8">
    <source>
        <dbReference type="Proteomes" id="UP000245771"/>
    </source>
</evidence>
<name>A0A316V7S8_9BASI</name>
<dbReference type="EMBL" id="KZ819604">
    <property type="protein sequence ID" value="PWN33679.1"/>
    <property type="molecule type" value="Genomic_DNA"/>
</dbReference>